<reference evidence="4" key="1">
    <citation type="submission" date="2016-06" db="UniProtKB">
        <authorList>
            <consortium name="WormBaseParasite"/>
        </authorList>
    </citation>
    <scope>IDENTIFICATION</scope>
</reference>
<sequence>MPPVESPRRVSDEKDGDAPDDNKSAEQNSDDVVSPTTCAQKPSNGSGDVPCDDTDDDMMKHWNNFCETYAYPFSSYGECPGAYPGFDPYGYGYYGYDYYGNAAAAAAAAGYGESRSVQCPVFLFVRNIYFATTRILYALVVINSEN</sequence>
<gene>
    <name evidence="2" type="ORF">ECPE_LOCUS757</name>
</gene>
<proteinExistence type="predicted"/>
<evidence type="ECO:0000256" key="1">
    <source>
        <dbReference type="SAM" id="MobiDB-lite"/>
    </source>
</evidence>
<dbReference type="AlphaFoldDB" id="A0A183A1C2"/>
<name>A0A183A1C2_9TREM</name>
<accession>A0A183A1C2</accession>
<dbReference type="EMBL" id="UZAN01003085">
    <property type="protein sequence ID" value="VDP28444.1"/>
    <property type="molecule type" value="Genomic_DNA"/>
</dbReference>
<evidence type="ECO:0000313" key="3">
    <source>
        <dbReference type="Proteomes" id="UP000272942"/>
    </source>
</evidence>
<feature type="region of interest" description="Disordered" evidence="1">
    <location>
        <begin position="1"/>
        <end position="53"/>
    </location>
</feature>
<dbReference type="Proteomes" id="UP000272942">
    <property type="component" value="Unassembled WGS sequence"/>
</dbReference>
<reference evidence="2 3" key="2">
    <citation type="submission" date="2018-11" db="EMBL/GenBank/DDBJ databases">
        <authorList>
            <consortium name="Pathogen Informatics"/>
        </authorList>
    </citation>
    <scope>NUCLEOTIDE SEQUENCE [LARGE SCALE GENOMIC DNA]</scope>
    <source>
        <strain evidence="2 3">Egypt</strain>
    </source>
</reference>
<feature type="compositionally biased region" description="Basic and acidic residues" evidence="1">
    <location>
        <begin position="1"/>
        <end position="24"/>
    </location>
</feature>
<feature type="compositionally biased region" description="Polar residues" evidence="1">
    <location>
        <begin position="25"/>
        <end position="46"/>
    </location>
</feature>
<protein>
    <submittedName>
        <fullName evidence="2 4">Uncharacterized protein</fullName>
    </submittedName>
</protein>
<evidence type="ECO:0000313" key="2">
    <source>
        <dbReference type="EMBL" id="VDP28444.1"/>
    </source>
</evidence>
<evidence type="ECO:0000313" key="4">
    <source>
        <dbReference type="WBParaSite" id="ECPE_0000075701-mRNA-1"/>
    </source>
</evidence>
<keyword evidence="3" id="KW-1185">Reference proteome</keyword>
<organism evidence="4">
    <name type="scientific">Echinostoma caproni</name>
    <dbReference type="NCBI Taxonomy" id="27848"/>
    <lineage>
        <taxon>Eukaryota</taxon>
        <taxon>Metazoa</taxon>
        <taxon>Spiralia</taxon>
        <taxon>Lophotrochozoa</taxon>
        <taxon>Platyhelminthes</taxon>
        <taxon>Trematoda</taxon>
        <taxon>Digenea</taxon>
        <taxon>Plagiorchiida</taxon>
        <taxon>Echinostomata</taxon>
        <taxon>Echinostomatoidea</taxon>
        <taxon>Echinostomatidae</taxon>
        <taxon>Echinostoma</taxon>
    </lineage>
</organism>
<dbReference type="WBParaSite" id="ECPE_0000075701-mRNA-1">
    <property type="protein sequence ID" value="ECPE_0000075701-mRNA-1"/>
    <property type="gene ID" value="ECPE_0000075701"/>
</dbReference>